<dbReference type="InterPro" id="IPR000834">
    <property type="entry name" value="Peptidase_M14"/>
</dbReference>
<dbReference type="Proteomes" id="UP000634011">
    <property type="component" value="Unassembled WGS sequence"/>
</dbReference>
<dbReference type="Pfam" id="PF00246">
    <property type="entry name" value="Peptidase_M14"/>
    <property type="match status" value="1"/>
</dbReference>
<dbReference type="PANTHER" id="PTHR11705:SF145">
    <property type="entry name" value="PEPTIDASE M14 CARBOXYPEPTIDASE A DOMAIN-CONTAINING PROTEIN"/>
    <property type="match status" value="1"/>
</dbReference>
<dbReference type="CDD" id="cd06241">
    <property type="entry name" value="M14-like"/>
    <property type="match status" value="1"/>
</dbReference>
<evidence type="ECO:0000256" key="3">
    <source>
        <dbReference type="PROSITE-ProRule" id="PRU01379"/>
    </source>
</evidence>
<feature type="domain" description="Peptidase M14" evidence="5">
    <location>
        <begin position="41"/>
        <end position="324"/>
    </location>
</feature>
<dbReference type="SMART" id="SM00631">
    <property type="entry name" value="Zn_pept"/>
    <property type="match status" value="1"/>
</dbReference>
<reference evidence="6" key="1">
    <citation type="submission" date="2020-08" db="EMBL/GenBank/DDBJ databases">
        <title>Novel species isolated from subtropical streams in China.</title>
        <authorList>
            <person name="Lu H."/>
        </authorList>
    </citation>
    <scope>NUCLEOTIDE SEQUENCE</scope>
    <source>
        <strain evidence="6">KACC 12607</strain>
    </source>
</reference>
<comment type="cofactor">
    <cofactor evidence="1">
        <name>Zn(2+)</name>
        <dbReference type="ChEBI" id="CHEBI:29105"/>
    </cofactor>
</comment>
<dbReference type="EMBL" id="JACOFV010000016">
    <property type="protein sequence ID" value="MBC3863610.1"/>
    <property type="molecule type" value="Genomic_DNA"/>
</dbReference>
<feature type="active site" description="Proton donor/acceptor" evidence="3">
    <location>
        <position position="299"/>
    </location>
</feature>
<evidence type="ECO:0000313" key="7">
    <source>
        <dbReference type="Proteomes" id="UP000634011"/>
    </source>
</evidence>
<dbReference type="AlphaFoldDB" id="A0A923KM04"/>
<evidence type="ECO:0000313" key="6">
    <source>
        <dbReference type="EMBL" id="MBC3863610.1"/>
    </source>
</evidence>
<dbReference type="PROSITE" id="PS52035">
    <property type="entry name" value="PEPTIDASE_M14"/>
    <property type="match status" value="1"/>
</dbReference>
<comment type="caution">
    <text evidence="6">The sequence shown here is derived from an EMBL/GenBank/DDBJ whole genome shotgun (WGS) entry which is preliminary data.</text>
</comment>
<evidence type="ECO:0000256" key="4">
    <source>
        <dbReference type="SAM" id="SignalP"/>
    </source>
</evidence>
<dbReference type="GO" id="GO:0004181">
    <property type="term" value="F:metallocarboxypeptidase activity"/>
    <property type="evidence" value="ECO:0007669"/>
    <property type="project" value="InterPro"/>
</dbReference>
<evidence type="ECO:0000259" key="5">
    <source>
        <dbReference type="PROSITE" id="PS52035"/>
    </source>
</evidence>
<dbReference type="PANTHER" id="PTHR11705">
    <property type="entry name" value="PROTEASE FAMILY M14 CARBOXYPEPTIDASE A,B"/>
    <property type="match status" value="1"/>
</dbReference>
<keyword evidence="7" id="KW-1185">Reference proteome</keyword>
<feature type="chain" id="PRO_5036744891" evidence="4">
    <location>
        <begin position="27"/>
        <end position="594"/>
    </location>
</feature>
<gene>
    <name evidence="6" type="ORF">H8K32_16000</name>
</gene>
<accession>A0A923KM04</accession>
<dbReference type="GO" id="GO:0006508">
    <property type="term" value="P:proteolysis"/>
    <property type="evidence" value="ECO:0007669"/>
    <property type="project" value="InterPro"/>
</dbReference>
<dbReference type="RefSeq" id="WP_186913558.1">
    <property type="nucleotide sequence ID" value="NZ_JACOFV010000016.1"/>
</dbReference>
<protein>
    <submittedName>
        <fullName evidence="6">M14 family metallopeptidase</fullName>
    </submittedName>
</protein>
<comment type="similarity">
    <text evidence="2 3">Belongs to the peptidase M14 family.</text>
</comment>
<organism evidence="6 7">
    <name type="scientific">Undibacterium jejuense</name>
    <dbReference type="NCBI Taxonomy" id="1344949"/>
    <lineage>
        <taxon>Bacteria</taxon>
        <taxon>Pseudomonadati</taxon>
        <taxon>Pseudomonadota</taxon>
        <taxon>Betaproteobacteria</taxon>
        <taxon>Burkholderiales</taxon>
        <taxon>Oxalobacteraceae</taxon>
        <taxon>Undibacterium</taxon>
    </lineage>
</organism>
<dbReference type="SUPFAM" id="SSF53187">
    <property type="entry name" value="Zn-dependent exopeptidases"/>
    <property type="match status" value="1"/>
</dbReference>
<evidence type="ECO:0000256" key="2">
    <source>
        <dbReference type="ARBA" id="ARBA00005988"/>
    </source>
</evidence>
<name>A0A923KM04_9BURK</name>
<keyword evidence="4" id="KW-0732">Signal</keyword>
<feature type="signal peptide" evidence="4">
    <location>
        <begin position="1"/>
        <end position="26"/>
    </location>
</feature>
<dbReference type="GO" id="GO:0005615">
    <property type="term" value="C:extracellular space"/>
    <property type="evidence" value="ECO:0007669"/>
    <property type="project" value="TreeGrafter"/>
</dbReference>
<proteinExistence type="inferred from homology"/>
<evidence type="ECO:0000256" key="1">
    <source>
        <dbReference type="ARBA" id="ARBA00001947"/>
    </source>
</evidence>
<sequence length="594" mass="67063">MIKRRPVTLASAFAFALTISSNSTFALENLSTTAEQSGFQKTGRYEEVETLCRNFQKNYPKMVRCQEIGRSAEGRPMMAIIATRTNIFVPYLAKDKQVPVTLIQGGIHAGEIDGKDAGFLALREALNNTAAKNALDKQVLIFIPVFNVDGHERFAKWNRPNQRGPEEMGWRTTAQNFNLNRDYVKADTPEMQAMLRLINQWDPLVVVDLHVTDGAKFEHDISIQIEPSHAGDKVLQQSGKTFQQNIIADLSAQGSLPLPFYMAFEKEDDPMSGFADGVASPRLSHGYFQLRNRFGILVETHSWKDYPTRVKITRNTIISVLDQVAKSGADWRKQSLEADMRSANLAGQTIPLTYKTTDQFQMINFRGYAYTRKPSDISGALMTRYDETKPQIWKVKLRDEVVPDTMINLPKGGYLIPAAYAKFVVEKLRAHGIQFEAQNAALNDVAIERFNTTSATISPDSFESHQTLKLQGNWVDAQHNFVKGALFVPAAQPKAALVAAMFEPASPDSLVSWGYFNNNFEKKEFMEAYVAEDVAREQLAADPALKQAFEKKLKDDKDFAKNPATRLEFFARRHSSWDQEYQQYPVYRTNIAPK</sequence>
<dbReference type="Gene3D" id="3.40.630.10">
    <property type="entry name" value="Zn peptidases"/>
    <property type="match status" value="1"/>
</dbReference>
<dbReference type="GO" id="GO:0008270">
    <property type="term" value="F:zinc ion binding"/>
    <property type="evidence" value="ECO:0007669"/>
    <property type="project" value="InterPro"/>
</dbReference>